<protein>
    <submittedName>
        <fullName evidence="2">Uncharacterized protein</fullName>
    </submittedName>
</protein>
<dbReference type="EMBL" id="GBRH01264824">
    <property type="protein sequence ID" value="JAD33071.1"/>
    <property type="molecule type" value="Transcribed_RNA"/>
</dbReference>
<evidence type="ECO:0000256" key="1">
    <source>
        <dbReference type="SAM" id="MobiDB-lite"/>
    </source>
</evidence>
<sequence length="104" mass="10669">MQSARLEAAARQSTAGAGAGEPAPAAEAASARRRHATAAAEVAARVVRAMAAVRRSSGRRGVVVGSWEAGETPDVEGQRRVSCGAAKGDVGWTPLLWRGETCDL</sequence>
<organism evidence="2">
    <name type="scientific">Arundo donax</name>
    <name type="common">Giant reed</name>
    <name type="synonym">Donax arundinaceus</name>
    <dbReference type="NCBI Taxonomy" id="35708"/>
    <lineage>
        <taxon>Eukaryota</taxon>
        <taxon>Viridiplantae</taxon>
        <taxon>Streptophyta</taxon>
        <taxon>Embryophyta</taxon>
        <taxon>Tracheophyta</taxon>
        <taxon>Spermatophyta</taxon>
        <taxon>Magnoliopsida</taxon>
        <taxon>Liliopsida</taxon>
        <taxon>Poales</taxon>
        <taxon>Poaceae</taxon>
        <taxon>PACMAD clade</taxon>
        <taxon>Arundinoideae</taxon>
        <taxon>Arundineae</taxon>
        <taxon>Arundo</taxon>
    </lineage>
</organism>
<evidence type="ECO:0000313" key="2">
    <source>
        <dbReference type="EMBL" id="JAD33071.1"/>
    </source>
</evidence>
<proteinExistence type="predicted"/>
<accession>A0A0A8Z2M9</accession>
<feature type="region of interest" description="Disordered" evidence="1">
    <location>
        <begin position="1"/>
        <end position="34"/>
    </location>
</feature>
<reference evidence="2" key="2">
    <citation type="journal article" date="2015" name="Data Brief">
        <title>Shoot transcriptome of the giant reed, Arundo donax.</title>
        <authorList>
            <person name="Barrero R.A."/>
            <person name="Guerrero F.D."/>
            <person name="Moolhuijzen P."/>
            <person name="Goolsby J.A."/>
            <person name="Tidwell J."/>
            <person name="Bellgard S.E."/>
            <person name="Bellgard M.I."/>
        </authorList>
    </citation>
    <scope>NUCLEOTIDE SEQUENCE</scope>
    <source>
        <tissue evidence="2">Shoot tissue taken approximately 20 cm above the soil surface</tissue>
    </source>
</reference>
<dbReference type="AlphaFoldDB" id="A0A0A8Z2M9"/>
<name>A0A0A8Z2M9_ARUDO</name>
<feature type="compositionally biased region" description="Low complexity" evidence="1">
    <location>
        <begin position="9"/>
        <end position="29"/>
    </location>
</feature>
<reference evidence="2" key="1">
    <citation type="submission" date="2014-09" db="EMBL/GenBank/DDBJ databases">
        <authorList>
            <person name="Magalhaes I.L.F."/>
            <person name="Oliveira U."/>
            <person name="Santos F.R."/>
            <person name="Vidigal T.H.D.A."/>
            <person name="Brescovit A.D."/>
            <person name="Santos A.J."/>
        </authorList>
    </citation>
    <scope>NUCLEOTIDE SEQUENCE</scope>
    <source>
        <tissue evidence="2">Shoot tissue taken approximately 20 cm above the soil surface</tissue>
    </source>
</reference>